<keyword evidence="7" id="KW-0503">Monooxygenase</keyword>
<comment type="similarity">
    <text evidence="2">Belongs to the cytochrome P450 family.</text>
</comment>
<dbReference type="PANTHER" id="PTHR24282:SF15">
    <property type="entry name" value="CYTOCHROME P450, FAMILY 715, SUBFAMILY A, POLYPEPTIDE 1"/>
    <property type="match status" value="1"/>
</dbReference>
<evidence type="ECO:0000256" key="2">
    <source>
        <dbReference type="ARBA" id="ARBA00010617"/>
    </source>
</evidence>
<feature type="chain" id="PRO_5035215064" evidence="9">
    <location>
        <begin position="34"/>
        <end position="225"/>
    </location>
</feature>
<reference evidence="10" key="1">
    <citation type="journal article" date="2021" name="bioRxiv">
        <title>Whole Genome Assembly and Annotation of Northern Wild Rice, Zizania palustris L., Supports a Whole Genome Duplication in the Zizania Genus.</title>
        <authorList>
            <person name="Haas M."/>
            <person name="Kono T."/>
            <person name="Macchietto M."/>
            <person name="Millas R."/>
            <person name="McGilp L."/>
            <person name="Shao M."/>
            <person name="Duquette J."/>
            <person name="Hirsch C.N."/>
            <person name="Kimball J."/>
        </authorList>
    </citation>
    <scope>NUCLEOTIDE SEQUENCE</scope>
    <source>
        <tissue evidence="10">Fresh leaf tissue</tissue>
    </source>
</reference>
<organism evidence="10 11">
    <name type="scientific">Zizania palustris</name>
    <name type="common">Northern wild rice</name>
    <dbReference type="NCBI Taxonomy" id="103762"/>
    <lineage>
        <taxon>Eukaryota</taxon>
        <taxon>Viridiplantae</taxon>
        <taxon>Streptophyta</taxon>
        <taxon>Embryophyta</taxon>
        <taxon>Tracheophyta</taxon>
        <taxon>Spermatophyta</taxon>
        <taxon>Magnoliopsida</taxon>
        <taxon>Liliopsida</taxon>
        <taxon>Poales</taxon>
        <taxon>Poaceae</taxon>
        <taxon>BOP clade</taxon>
        <taxon>Oryzoideae</taxon>
        <taxon>Oryzeae</taxon>
        <taxon>Zizaniinae</taxon>
        <taxon>Zizania</taxon>
    </lineage>
</organism>
<dbReference type="InterPro" id="IPR050665">
    <property type="entry name" value="Cytochrome_P450_Monooxygen"/>
</dbReference>
<dbReference type="GO" id="GO:0016020">
    <property type="term" value="C:membrane"/>
    <property type="evidence" value="ECO:0007669"/>
    <property type="project" value="UniProtKB-SubCell"/>
</dbReference>
<dbReference type="GO" id="GO:0004497">
    <property type="term" value="F:monooxygenase activity"/>
    <property type="evidence" value="ECO:0007669"/>
    <property type="project" value="UniProtKB-KW"/>
</dbReference>
<evidence type="ECO:0000256" key="4">
    <source>
        <dbReference type="ARBA" id="ARBA00022723"/>
    </source>
</evidence>
<evidence type="ECO:0000256" key="9">
    <source>
        <dbReference type="SAM" id="SignalP"/>
    </source>
</evidence>
<gene>
    <name evidence="10" type="ORF">GUJ93_ZPchr0002g25388</name>
</gene>
<name>A0A8J5RIY2_ZIZPA</name>
<reference evidence="10" key="2">
    <citation type="submission" date="2021-02" db="EMBL/GenBank/DDBJ databases">
        <authorList>
            <person name="Kimball J.A."/>
            <person name="Haas M.W."/>
            <person name="Macchietto M."/>
            <person name="Kono T."/>
            <person name="Duquette J."/>
            <person name="Shao M."/>
        </authorList>
    </citation>
    <scope>NUCLEOTIDE SEQUENCE</scope>
    <source>
        <tissue evidence="10">Fresh leaf tissue</tissue>
    </source>
</reference>
<keyword evidence="3" id="KW-0349">Heme</keyword>
<keyword evidence="11" id="KW-1185">Reference proteome</keyword>
<protein>
    <submittedName>
        <fullName evidence="10">Uncharacterized protein</fullName>
    </submittedName>
</protein>
<evidence type="ECO:0000256" key="6">
    <source>
        <dbReference type="ARBA" id="ARBA00023004"/>
    </source>
</evidence>
<dbReference type="EMBL" id="JAAALK010000287">
    <property type="protein sequence ID" value="KAG8060560.1"/>
    <property type="molecule type" value="Genomic_DNA"/>
</dbReference>
<evidence type="ECO:0000256" key="8">
    <source>
        <dbReference type="ARBA" id="ARBA00023136"/>
    </source>
</evidence>
<dbReference type="AlphaFoldDB" id="A0A8J5RIY2"/>
<dbReference type="GO" id="GO:0016705">
    <property type="term" value="F:oxidoreductase activity, acting on paired donors, with incorporation or reduction of molecular oxygen"/>
    <property type="evidence" value="ECO:0007669"/>
    <property type="project" value="InterPro"/>
</dbReference>
<evidence type="ECO:0000256" key="5">
    <source>
        <dbReference type="ARBA" id="ARBA00023002"/>
    </source>
</evidence>
<evidence type="ECO:0000256" key="3">
    <source>
        <dbReference type="ARBA" id="ARBA00022617"/>
    </source>
</evidence>
<evidence type="ECO:0000256" key="7">
    <source>
        <dbReference type="ARBA" id="ARBA00023033"/>
    </source>
</evidence>
<dbReference type="OrthoDB" id="1726369at2759"/>
<feature type="signal peptide" evidence="9">
    <location>
        <begin position="1"/>
        <end position="33"/>
    </location>
</feature>
<evidence type="ECO:0000313" key="10">
    <source>
        <dbReference type="EMBL" id="KAG8060560.1"/>
    </source>
</evidence>
<evidence type="ECO:0000313" key="11">
    <source>
        <dbReference type="Proteomes" id="UP000729402"/>
    </source>
</evidence>
<comment type="caution">
    <text evidence="10">The sequence shown here is derived from an EMBL/GenBank/DDBJ whole genome shotgun (WGS) entry which is preliminary data.</text>
</comment>
<keyword evidence="4" id="KW-0479">Metal-binding</keyword>
<accession>A0A8J5RIY2</accession>
<keyword evidence="9" id="KW-0732">Signal</keyword>
<keyword evidence="8" id="KW-0472">Membrane</keyword>
<dbReference type="GO" id="GO:0020037">
    <property type="term" value="F:heme binding"/>
    <property type="evidence" value="ECO:0007669"/>
    <property type="project" value="InterPro"/>
</dbReference>
<sequence length="225" mass="24974">MEAAAAAFSAAASALLAAFFLYALLCLSPAALARRLRKAGFRGPSPSFPLGNLRDVTSSLQAKPDPATAVGISCDIHAAVFPYFARWRQAFGKVFVYWLGTEPFLYVADPDFLKSATAGALGRLWGKPNVFRRDRMPMFGRSLVMAEGDDWVRHRNIIAPAFSTTNLNSDLDYNISKPLNCSVAEVLGSFRLVQARMHLIYCLLEVYVKHLTLGMQRIQMIYYLL</sequence>
<dbReference type="Pfam" id="PF00067">
    <property type="entry name" value="p450"/>
    <property type="match status" value="1"/>
</dbReference>
<keyword evidence="6" id="KW-0408">Iron</keyword>
<keyword evidence="5" id="KW-0560">Oxidoreductase</keyword>
<proteinExistence type="inferred from homology"/>
<dbReference type="InterPro" id="IPR001128">
    <property type="entry name" value="Cyt_P450"/>
</dbReference>
<dbReference type="PANTHER" id="PTHR24282">
    <property type="entry name" value="CYTOCHROME P450 FAMILY MEMBER"/>
    <property type="match status" value="1"/>
</dbReference>
<comment type="subcellular location">
    <subcellularLocation>
        <location evidence="1">Membrane</location>
    </subcellularLocation>
</comment>
<dbReference type="GO" id="GO:0005506">
    <property type="term" value="F:iron ion binding"/>
    <property type="evidence" value="ECO:0007669"/>
    <property type="project" value="InterPro"/>
</dbReference>
<dbReference type="Proteomes" id="UP000729402">
    <property type="component" value="Unassembled WGS sequence"/>
</dbReference>
<dbReference type="GO" id="GO:0006629">
    <property type="term" value="P:lipid metabolic process"/>
    <property type="evidence" value="ECO:0007669"/>
    <property type="project" value="UniProtKB-ARBA"/>
</dbReference>
<evidence type="ECO:0000256" key="1">
    <source>
        <dbReference type="ARBA" id="ARBA00004370"/>
    </source>
</evidence>